<reference evidence="2" key="1">
    <citation type="journal article" date="2023" name="Mol. Phylogenet. Evol.">
        <title>Genome-scale phylogeny and comparative genomics of the fungal order Sordariales.</title>
        <authorList>
            <person name="Hensen N."/>
            <person name="Bonometti L."/>
            <person name="Westerberg I."/>
            <person name="Brannstrom I.O."/>
            <person name="Guillou S."/>
            <person name="Cros-Aarteil S."/>
            <person name="Calhoun S."/>
            <person name="Haridas S."/>
            <person name="Kuo A."/>
            <person name="Mondo S."/>
            <person name="Pangilinan J."/>
            <person name="Riley R."/>
            <person name="LaButti K."/>
            <person name="Andreopoulos B."/>
            <person name="Lipzen A."/>
            <person name="Chen C."/>
            <person name="Yan M."/>
            <person name="Daum C."/>
            <person name="Ng V."/>
            <person name="Clum A."/>
            <person name="Steindorff A."/>
            <person name="Ohm R.A."/>
            <person name="Martin F."/>
            <person name="Silar P."/>
            <person name="Natvig D.O."/>
            <person name="Lalanne C."/>
            <person name="Gautier V."/>
            <person name="Ament-Velasquez S.L."/>
            <person name="Kruys A."/>
            <person name="Hutchinson M.I."/>
            <person name="Powell A.J."/>
            <person name="Barry K."/>
            <person name="Miller A.N."/>
            <person name="Grigoriev I.V."/>
            <person name="Debuchy R."/>
            <person name="Gladieux P."/>
            <person name="Hiltunen Thoren M."/>
            <person name="Johannesson H."/>
        </authorList>
    </citation>
    <scope>NUCLEOTIDE SEQUENCE</scope>
    <source>
        <strain evidence="2">PSN293</strain>
    </source>
</reference>
<dbReference type="AlphaFoldDB" id="A0AAN7B9F7"/>
<evidence type="ECO:0000313" key="2">
    <source>
        <dbReference type="EMBL" id="KAK4215379.1"/>
    </source>
</evidence>
<keyword evidence="1" id="KW-1133">Transmembrane helix</keyword>
<name>A0AAN7B9F7_9PEZI</name>
<feature type="transmembrane region" description="Helical" evidence="1">
    <location>
        <begin position="30"/>
        <end position="49"/>
    </location>
</feature>
<dbReference type="Proteomes" id="UP001301769">
    <property type="component" value="Unassembled WGS sequence"/>
</dbReference>
<keyword evidence="3" id="KW-1185">Reference proteome</keyword>
<organism evidence="2 3">
    <name type="scientific">Rhypophila decipiens</name>
    <dbReference type="NCBI Taxonomy" id="261697"/>
    <lineage>
        <taxon>Eukaryota</taxon>
        <taxon>Fungi</taxon>
        <taxon>Dikarya</taxon>
        <taxon>Ascomycota</taxon>
        <taxon>Pezizomycotina</taxon>
        <taxon>Sordariomycetes</taxon>
        <taxon>Sordariomycetidae</taxon>
        <taxon>Sordariales</taxon>
        <taxon>Naviculisporaceae</taxon>
        <taxon>Rhypophila</taxon>
    </lineage>
</organism>
<proteinExistence type="predicted"/>
<keyword evidence="1" id="KW-0472">Membrane</keyword>
<protein>
    <submittedName>
        <fullName evidence="2">Uncharacterized protein</fullName>
    </submittedName>
</protein>
<gene>
    <name evidence="2" type="ORF">QBC37DRAFT_372011</name>
</gene>
<comment type="caution">
    <text evidence="2">The sequence shown here is derived from an EMBL/GenBank/DDBJ whole genome shotgun (WGS) entry which is preliminary data.</text>
</comment>
<keyword evidence="1" id="KW-0812">Transmembrane</keyword>
<evidence type="ECO:0000256" key="1">
    <source>
        <dbReference type="SAM" id="Phobius"/>
    </source>
</evidence>
<dbReference type="EMBL" id="MU858080">
    <property type="protein sequence ID" value="KAK4215379.1"/>
    <property type="molecule type" value="Genomic_DNA"/>
</dbReference>
<accession>A0AAN7B9F7</accession>
<evidence type="ECO:0000313" key="3">
    <source>
        <dbReference type="Proteomes" id="UP001301769"/>
    </source>
</evidence>
<reference evidence="2" key="2">
    <citation type="submission" date="2023-05" db="EMBL/GenBank/DDBJ databases">
        <authorList>
            <consortium name="Lawrence Berkeley National Laboratory"/>
            <person name="Steindorff A."/>
            <person name="Hensen N."/>
            <person name="Bonometti L."/>
            <person name="Westerberg I."/>
            <person name="Brannstrom I.O."/>
            <person name="Guillou S."/>
            <person name="Cros-Aarteil S."/>
            <person name="Calhoun S."/>
            <person name="Haridas S."/>
            <person name="Kuo A."/>
            <person name="Mondo S."/>
            <person name="Pangilinan J."/>
            <person name="Riley R."/>
            <person name="Labutti K."/>
            <person name="Andreopoulos B."/>
            <person name="Lipzen A."/>
            <person name="Chen C."/>
            <person name="Yanf M."/>
            <person name="Daum C."/>
            <person name="Ng V."/>
            <person name="Clum A."/>
            <person name="Ohm R."/>
            <person name="Martin F."/>
            <person name="Silar P."/>
            <person name="Natvig D."/>
            <person name="Lalanne C."/>
            <person name="Gautier V."/>
            <person name="Ament-Velasquez S.L."/>
            <person name="Kruys A."/>
            <person name="Hutchinson M.I."/>
            <person name="Powell A.J."/>
            <person name="Barry K."/>
            <person name="Miller A.N."/>
            <person name="Grigoriev I.V."/>
            <person name="Debuchy R."/>
            <person name="Gladieux P."/>
            <person name="Thoren M.H."/>
            <person name="Johannesson H."/>
        </authorList>
    </citation>
    <scope>NUCLEOTIDE SEQUENCE</scope>
    <source>
        <strain evidence="2">PSN293</strain>
    </source>
</reference>
<sequence>MYHYPKSTPTCLFPHLPPDKRKDPYRTLPGLARLILAATMTPLFAYNIFKFSTTTTIPSASSTTSASSATGADTVAKTTAKFSKSALKYRAISCWLAVDCIYRVVREIRLDREARSRLDLDLEMSRSL</sequence>